<proteinExistence type="predicted"/>
<evidence type="ECO:0000313" key="2">
    <source>
        <dbReference type="Proteomes" id="UP001153678"/>
    </source>
</evidence>
<evidence type="ECO:0000313" key="1">
    <source>
        <dbReference type="EMBL" id="CAI2200084.1"/>
    </source>
</evidence>
<accession>A0A9W4TCC6</accession>
<sequence>GRNLELAEKVFDLGQELEELEQNNIYVRYRKRFLRRLWLRRRTLQKSR</sequence>
<dbReference type="EMBL" id="CAMKVN010023262">
    <property type="protein sequence ID" value="CAI2200084.1"/>
    <property type="molecule type" value="Genomic_DNA"/>
</dbReference>
<dbReference type="AlphaFoldDB" id="A0A9W4TCC6"/>
<reference evidence="1" key="1">
    <citation type="submission" date="2022-08" db="EMBL/GenBank/DDBJ databases">
        <authorList>
            <person name="Kallberg Y."/>
            <person name="Tangrot J."/>
            <person name="Rosling A."/>
        </authorList>
    </citation>
    <scope>NUCLEOTIDE SEQUENCE</scope>
    <source>
        <strain evidence="1">Wild A</strain>
    </source>
</reference>
<protein>
    <submittedName>
        <fullName evidence="1">16099_t:CDS:1</fullName>
    </submittedName>
</protein>
<feature type="non-terminal residue" evidence="1">
    <location>
        <position position="1"/>
    </location>
</feature>
<keyword evidence="2" id="KW-1185">Reference proteome</keyword>
<organism evidence="1 2">
    <name type="scientific">Funneliformis geosporum</name>
    <dbReference type="NCBI Taxonomy" id="1117311"/>
    <lineage>
        <taxon>Eukaryota</taxon>
        <taxon>Fungi</taxon>
        <taxon>Fungi incertae sedis</taxon>
        <taxon>Mucoromycota</taxon>
        <taxon>Glomeromycotina</taxon>
        <taxon>Glomeromycetes</taxon>
        <taxon>Glomerales</taxon>
        <taxon>Glomeraceae</taxon>
        <taxon>Funneliformis</taxon>
    </lineage>
</organism>
<feature type="non-terminal residue" evidence="1">
    <location>
        <position position="48"/>
    </location>
</feature>
<name>A0A9W4TCC6_9GLOM</name>
<dbReference type="Proteomes" id="UP001153678">
    <property type="component" value="Unassembled WGS sequence"/>
</dbReference>
<comment type="caution">
    <text evidence="1">The sequence shown here is derived from an EMBL/GenBank/DDBJ whole genome shotgun (WGS) entry which is preliminary data.</text>
</comment>
<gene>
    <name evidence="1" type="ORF">FWILDA_LOCUS19394</name>
</gene>